<dbReference type="InterPro" id="IPR007123">
    <property type="entry name" value="Gelsolin-like_dom"/>
</dbReference>
<evidence type="ECO:0000313" key="2">
    <source>
        <dbReference type="EMBL" id="ESR45099.1"/>
    </source>
</evidence>
<dbReference type="InterPro" id="IPR036175">
    <property type="entry name" value="Sec23/24_helical_dom_sf"/>
</dbReference>
<dbReference type="InterPro" id="IPR029006">
    <property type="entry name" value="ADF-H/Gelsolin-like_dom_sf"/>
</dbReference>
<dbReference type="Proteomes" id="UP000030687">
    <property type="component" value="Unassembled WGS sequence"/>
</dbReference>
<dbReference type="AlphaFoldDB" id="V4V038"/>
<dbReference type="GO" id="GO:0030127">
    <property type="term" value="C:COPII vesicle coat"/>
    <property type="evidence" value="ECO:0007669"/>
    <property type="project" value="InterPro"/>
</dbReference>
<dbReference type="GO" id="GO:0090110">
    <property type="term" value="P:COPII-coated vesicle cargo loading"/>
    <property type="evidence" value="ECO:0007669"/>
    <property type="project" value="TreeGrafter"/>
</dbReference>
<dbReference type="GO" id="GO:0070971">
    <property type="term" value="C:endoplasmic reticulum exit site"/>
    <property type="evidence" value="ECO:0007669"/>
    <property type="project" value="TreeGrafter"/>
</dbReference>
<accession>V4V038</accession>
<gene>
    <name evidence="2" type="ORF">CICLE_v10003140mg</name>
</gene>
<dbReference type="InterPro" id="IPR036180">
    <property type="entry name" value="Gelsolin-like_dom_sf"/>
</dbReference>
<evidence type="ECO:0000259" key="1">
    <source>
        <dbReference type="Pfam" id="PF00626"/>
    </source>
</evidence>
<sequence length="180" mass="20543">MTCNQNIQYASTHFLKQEQLTNFCVNISHAYHQCCVRVPSYEYKPFPENLKLLPLYILVMLIYPRMMAVHTLFSEEADGSLTTPIIPLTSEHITEDGIFLLENGEDAMIYIGDRVNSYILDQLFGISLTRFSPQVVFVHGSGPITPMSVSYSSFDLDGSCLVLTESLHFTDYESEYSYRI</sequence>
<dbReference type="PANTHER" id="PTHR13803">
    <property type="entry name" value="SEC24-RELATED PROTEIN"/>
    <property type="match status" value="1"/>
</dbReference>
<reference evidence="2 3" key="1">
    <citation type="submission" date="2013-10" db="EMBL/GenBank/DDBJ databases">
        <authorList>
            <consortium name="International Citrus Genome Consortium"/>
            <person name="Jenkins J."/>
            <person name="Schmutz J."/>
            <person name="Prochnik S."/>
            <person name="Rokhsar D."/>
            <person name="Gmitter F."/>
            <person name="Ollitrault P."/>
            <person name="Machado M."/>
            <person name="Talon M."/>
            <person name="Wincker P."/>
            <person name="Jaillon O."/>
            <person name="Morgante M."/>
        </authorList>
    </citation>
    <scope>NUCLEOTIDE SEQUENCE</scope>
    <source>
        <strain evidence="3">cv. Clemenules</strain>
    </source>
</reference>
<dbReference type="GO" id="GO:0006886">
    <property type="term" value="P:intracellular protein transport"/>
    <property type="evidence" value="ECO:0007669"/>
    <property type="project" value="InterPro"/>
</dbReference>
<dbReference type="KEGG" id="cic:CICLE_v10003140mg"/>
<dbReference type="EMBL" id="KI536799">
    <property type="protein sequence ID" value="ESR45099.1"/>
    <property type="molecule type" value="Genomic_DNA"/>
</dbReference>
<keyword evidence="3" id="KW-1185">Reference proteome</keyword>
<organism evidence="2 3">
    <name type="scientific">Citrus clementina</name>
    <name type="common">Clementine</name>
    <name type="synonym">Citrus deliciosa x Citrus sinensis</name>
    <dbReference type="NCBI Taxonomy" id="85681"/>
    <lineage>
        <taxon>Eukaryota</taxon>
        <taxon>Viridiplantae</taxon>
        <taxon>Streptophyta</taxon>
        <taxon>Embryophyta</taxon>
        <taxon>Tracheophyta</taxon>
        <taxon>Spermatophyta</taxon>
        <taxon>Magnoliopsida</taxon>
        <taxon>eudicotyledons</taxon>
        <taxon>Gunneridae</taxon>
        <taxon>Pentapetalae</taxon>
        <taxon>rosids</taxon>
        <taxon>malvids</taxon>
        <taxon>Sapindales</taxon>
        <taxon>Rutaceae</taxon>
        <taxon>Aurantioideae</taxon>
        <taxon>Citrus</taxon>
    </lineage>
</organism>
<dbReference type="PANTHER" id="PTHR13803:SF4">
    <property type="entry name" value="SECRETORY 24CD, ISOFORM C"/>
    <property type="match status" value="1"/>
</dbReference>
<dbReference type="GO" id="GO:0008270">
    <property type="term" value="F:zinc ion binding"/>
    <property type="evidence" value="ECO:0007669"/>
    <property type="project" value="TreeGrafter"/>
</dbReference>
<evidence type="ECO:0000313" key="3">
    <source>
        <dbReference type="Proteomes" id="UP000030687"/>
    </source>
</evidence>
<dbReference type="Pfam" id="PF00626">
    <property type="entry name" value="Gelsolin"/>
    <property type="match status" value="1"/>
</dbReference>
<proteinExistence type="predicted"/>
<dbReference type="SUPFAM" id="SSF82754">
    <property type="entry name" value="C-terminal, gelsolin-like domain of Sec23/24"/>
    <property type="match status" value="1"/>
</dbReference>
<dbReference type="STRING" id="85681.V4V038"/>
<dbReference type="InterPro" id="IPR050550">
    <property type="entry name" value="SEC23_SEC24_subfamily"/>
</dbReference>
<dbReference type="Gramene" id="ESR45099">
    <property type="protein sequence ID" value="ESR45099"/>
    <property type="gene ID" value="CICLE_v10003140mg"/>
</dbReference>
<dbReference type="eggNOG" id="KOG1984">
    <property type="taxonomic scope" value="Eukaryota"/>
</dbReference>
<feature type="domain" description="Gelsolin-like" evidence="1">
    <location>
        <begin position="84"/>
        <end position="129"/>
    </location>
</feature>
<dbReference type="Gene3D" id="3.40.20.10">
    <property type="entry name" value="Severin"/>
    <property type="match status" value="1"/>
</dbReference>
<dbReference type="GO" id="GO:0000149">
    <property type="term" value="F:SNARE binding"/>
    <property type="evidence" value="ECO:0007669"/>
    <property type="project" value="TreeGrafter"/>
</dbReference>
<protein>
    <recommendedName>
        <fullName evidence="1">Gelsolin-like domain-containing protein</fullName>
    </recommendedName>
</protein>
<dbReference type="SUPFAM" id="SSF81811">
    <property type="entry name" value="Helical domain of Sec23/24"/>
    <property type="match status" value="1"/>
</dbReference>
<dbReference type="InParanoid" id="V4V038"/>
<name>V4V038_CITCL</name>